<dbReference type="AlphaFoldDB" id="A0A235ETG9"/>
<dbReference type="SMART" id="SM00458">
    <property type="entry name" value="RICIN"/>
    <property type="match status" value="1"/>
</dbReference>
<feature type="signal peptide" evidence="1">
    <location>
        <begin position="1"/>
        <end position="26"/>
    </location>
</feature>
<protein>
    <recommendedName>
        <fullName evidence="2">Ricin B lectin domain-containing protein</fullName>
    </recommendedName>
</protein>
<keyword evidence="1" id="KW-0732">Signal</keyword>
<feature type="domain" description="Ricin B lectin" evidence="2">
    <location>
        <begin position="142"/>
        <end position="265"/>
    </location>
</feature>
<dbReference type="OrthoDB" id="8673369at2"/>
<gene>
    <name evidence="3" type="ORF">CBY09_07115</name>
</gene>
<dbReference type="Proteomes" id="UP000215441">
    <property type="component" value="Unassembled WGS sequence"/>
</dbReference>
<accession>A0A235ETG9</accession>
<reference evidence="3 4" key="1">
    <citation type="submission" date="2017-07" db="EMBL/GenBank/DDBJ databases">
        <title>Acidovorax KNDSW TSA 6 genome sequence and assembly.</title>
        <authorList>
            <person name="Mayilraj S."/>
        </authorList>
    </citation>
    <scope>NUCLEOTIDE SEQUENCE [LARGE SCALE GENOMIC DNA]</scope>
    <source>
        <strain evidence="3 4">KNDSW-TSA6</strain>
    </source>
</reference>
<dbReference type="PROSITE" id="PS50231">
    <property type="entry name" value="RICIN_B_LECTIN"/>
    <property type="match status" value="1"/>
</dbReference>
<dbReference type="NCBIfam" id="NF035930">
    <property type="entry name" value="lectin_2"/>
    <property type="match status" value="1"/>
</dbReference>
<dbReference type="SUPFAM" id="SSF50370">
    <property type="entry name" value="Ricin B-like lectins"/>
    <property type="match status" value="1"/>
</dbReference>
<dbReference type="Pfam" id="PF00652">
    <property type="entry name" value="Ricin_B_lectin"/>
    <property type="match status" value="1"/>
</dbReference>
<dbReference type="CDD" id="cd00161">
    <property type="entry name" value="beta-trefoil_Ricin-like"/>
    <property type="match status" value="1"/>
</dbReference>
<evidence type="ECO:0000313" key="4">
    <source>
        <dbReference type="Proteomes" id="UP000215441"/>
    </source>
</evidence>
<dbReference type="InterPro" id="IPR000772">
    <property type="entry name" value="Ricin_B_lectin"/>
</dbReference>
<dbReference type="Gene3D" id="2.80.10.50">
    <property type="match status" value="2"/>
</dbReference>
<comment type="caution">
    <text evidence="3">The sequence shown here is derived from an EMBL/GenBank/DDBJ whole genome shotgun (WGS) entry which is preliminary data.</text>
</comment>
<organism evidence="3 4">
    <name type="scientific">Acidovorax kalamii</name>
    <dbReference type="NCBI Taxonomy" id="2004485"/>
    <lineage>
        <taxon>Bacteria</taxon>
        <taxon>Pseudomonadati</taxon>
        <taxon>Pseudomonadota</taxon>
        <taxon>Betaproteobacteria</taxon>
        <taxon>Burkholderiales</taxon>
        <taxon>Comamonadaceae</taxon>
        <taxon>Acidovorax</taxon>
    </lineage>
</organism>
<proteinExistence type="predicted"/>
<evidence type="ECO:0000259" key="2">
    <source>
        <dbReference type="SMART" id="SM00458"/>
    </source>
</evidence>
<evidence type="ECO:0000313" key="3">
    <source>
        <dbReference type="EMBL" id="OYD51715.1"/>
    </source>
</evidence>
<feature type="chain" id="PRO_5013234918" description="Ricin B lectin domain-containing protein" evidence="1">
    <location>
        <begin position="27"/>
        <end position="265"/>
    </location>
</feature>
<evidence type="ECO:0000256" key="1">
    <source>
        <dbReference type="SAM" id="SignalP"/>
    </source>
</evidence>
<name>A0A235ETG9_9BURK</name>
<sequence length="265" mass="28922">MKDPAFRKPAWLLCLPLLMSVQAVQAQDQVVDLQSSGGYTSYRLADDVTQVDLVEQTQGACRFNRTWGYDLTNRELWTNGGCGGRFKVTRSYAPGNNGGSNAGAAVAAVAAIAGIALLANHNRHDHDQRPEYPDYPHQGGDWGREIRAGGGLCLDVRGGKFQPGTTLQVYECNGTASQRFAVGRGGEIRVRDLCVDVDRGDPRDGARVVLWSCSGSRSQSWSTRGGQVVSQLTGKCLDVEAGQVRPGAHTMIWPCNRSPSQRWWW</sequence>
<dbReference type="EMBL" id="NOIG01000004">
    <property type="protein sequence ID" value="OYD51715.1"/>
    <property type="molecule type" value="Genomic_DNA"/>
</dbReference>
<dbReference type="RefSeq" id="WP_094288106.1">
    <property type="nucleotide sequence ID" value="NZ_NOIG01000004.1"/>
</dbReference>
<dbReference type="InterPro" id="IPR035992">
    <property type="entry name" value="Ricin_B-like_lectins"/>
</dbReference>
<keyword evidence="4" id="KW-1185">Reference proteome</keyword>